<keyword evidence="2" id="KW-1185">Reference proteome</keyword>
<dbReference type="EMBL" id="HF559394">
    <property type="protein sequence ID" value="CCP23755.1"/>
    <property type="molecule type" value="Genomic_DNA"/>
</dbReference>
<dbReference type="PATRIC" id="fig|1246955.3.peg.21"/>
<accession>L0RW18</accession>
<dbReference type="Proteomes" id="UP000010466">
    <property type="component" value="Chromosome"/>
</dbReference>
<organism evidence="1 2">
    <name type="scientific">Mycoplasmopsis cynos (strain C142)</name>
    <name type="common">Mycoplasma cynos</name>
    <dbReference type="NCBI Taxonomy" id="1246955"/>
    <lineage>
        <taxon>Bacteria</taxon>
        <taxon>Bacillati</taxon>
        <taxon>Mycoplasmatota</taxon>
        <taxon>Mycoplasmoidales</taxon>
        <taxon>Metamycoplasmataceae</taxon>
        <taxon>Mycoplasmopsis</taxon>
    </lineage>
</organism>
<dbReference type="AlphaFoldDB" id="L0RW18"/>
<sequence length="157" mass="18572">MTSLIKVGLEMFTYSFKYNFLVMSKNKKIKKYMFLTLSLNTLLPLPLIALSCKEKDTSIKDLKNDLLQELKKIESHSKYQEYLKTINTTEITKIKYDEIKKEIKNIIDQLRNKIKTVIGEISNPIKKDEYTAELSNANTYKELQELEKKWLNIKIKR</sequence>
<proteinExistence type="predicted"/>
<name>L0RW18_MYCC1</name>
<gene>
    <name evidence="1" type="primary">MCYN0023</name>
    <name evidence="1" type="ordered locus">MCYN_0023</name>
</gene>
<evidence type="ECO:0000313" key="2">
    <source>
        <dbReference type="Proteomes" id="UP000010466"/>
    </source>
</evidence>
<protein>
    <submittedName>
        <fullName evidence="1">Uncharacterized protein</fullName>
    </submittedName>
</protein>
<dbReference type="HOGENOM" id="CLU_1675907_0_0_14"/>
<reference evidence="2" key="1">
    <citation type="journal article" date="2013" name="Genome Announc.">
        <title>Complete genome sequence of Mycoplasma cynos strain C142.</title>
        <authorList>
            <person name="Walker C.A."/>
            <person name="Mannering S.A."/>
            <person name="Shields S."/>
            <person name="Blake D.P."/>
            <person name="Brownlie J."/>
        </authorList>
    </citation>
    <scope>NUCLEOTIDE SEQUENCE [LARGE SCALE GENOMIC DNA]</scope>
    <source>
        <strain evidence="2">C142</strain>
    </source>
</reference>
<dbReference type="STRING" id="1246955.MCYN_0023"/>
<evidence type="ECO:0000313" key="1">
    <source>
        <dbReference type="EMBL" id="CCP23755.1"/>
    </source>
</evidence>
<dbReference type="KEGG" id="mcy:MCYN_0023"/>